<dbReference type="InterPro" id="IPR008254">
    <property type="entry name" value="Flavodoxin/NO_synth"/>
</dbReference>
<sequence length="151" mass="16297">MPKVIIVFASETGNTADIASKIAEGVRQGGLDPVIKDAFDTDAEELLAYDGILLGSGTTGDGDLPYEALDLYDGLDTLNLRGRLAATFGSGDTAYDLFCEAVDTLEKKLIEREAEIVLPSLKIDVTMSPDEEIQALQMGKHFSELLLQEKD</sequence>
<keyword evidence="5" id="KW-0285">Flavoprotein</keyword>
<dbReference type="Pfam" id="PF00258">
    <property type="entry name" value="Flavodoxin_1"/>
    <property type="match status" value="1"/>
</dbReference>
<evidence type="ECO:0000259" key="8">
    <source>
        <dbReference type="PROSITE" id="PS50902"/>
    </source>
</evidence>
<evidence type="ECO:0000313" key="9">
    <source>
        <dbReference type="EMBL" id="KLI02108.1"/>
    </source>
</evidence>
<evidence type="ECO:0000256" key="7">
    <source>
        <dbReference type="ARBA" id="ARBA00022982"/>
    </source>
</evidence>
<comment type="caution">
    <text evidence="9">The sequence shown here is derived from an EMBL/GenBank/DDBJ whole genome shotgun (WGS) entry which is preliminary data.</text>
</comment>
<gene>
    <name evidence="9" type="ORF">SINU_09850</name>
</gene>
<dbReference type="PANTHER" id="PTHR42809">
    <property type="entry name" value="FLAVODOXIN 2"/>
    <property type="match status" value="1"/>
</dbReference>
<evidence type="ECO:0000256" key="2">
    <source>
        <dbReference type="ARBA" id="ARBA00003297"/>
    </source>
</evidence>
<accession>A0A0U1QMR9</accession>
<comment type="cofactor">
    <cofactor evidence="1">
        <name>FMN</name>
        <dbReference type="ChEBI" id="CHEBI:58210"/>
    </cofactor>
</comment>
<dbReference type="Gene3D" id="3.40.50.360">
    <property type="match status" value="1"/>
</dbReference>
<evidence type="ECO:0000256" key="6">
    <source>
        <dbReference type="ARBA" id="ARBA00022643"/>
    </source>
</evidence>
<dbReference type="GO" id="GO:0016651">
    <property type="term" value="F:oxidoreductase activity, acting on NAD(P)H"/>
    <property type="evidence" value="ECO:0007669"/>
    <property type="project" value="UniProtKB-ARBA"/>
</dbReference>
<evidence type="ECO:0000313" key="10">
    <source>
        <dbReference type="Proteomes" id="UP000035553"/>
    </source>
</evidence>
<keyword evidence="7" id="KW-0249">Electron transport</keyword>
<dbReference type="AlphaFoldDB" id="A0A0U1QMR9"/>
<proteinExistence type="inferred from homology"/>
<dbReference type="EMBL" id="AFVQ02000127">
    <property type="protein sequence ID" value="KLI02108.1"/>
    <property type="molecule type" value="Genomic_DNA"/>
</dbReference>
<reference evidence="9 10" key="1">
    <citation type="journal article" date="2011" name="J. Bacteriol.">
        <title>Draft genome sequence of Sporolactobacillus inulinus strain CASD, an efficient D-lactic acid-producing bacterium with high-concentration lactate tolerance capability.</title>
        <authorList>
            <person name="Yu B."/>
            <person name="Su F."/>
            <person name="Wang L."/>
            <person name="Xu K."/>
            <person name="Zhao B."/>
            <person name="Xu P."/>
        </authorList>
    </citation>
    <scope>NUCLEOTIDE SEQUENCE [LARGE SCALE GENOMIC DNA]</scope>
    <source>
        <strain evidence="9 10">CASD</strain>
    </source>
</reference>
<dbReference type="GO" id="GO:0009055">
    <property type="term" value="F:electron transfer activity"/>
    <property type="evidence" value="ECO:0007669"/>
    <property type="project" value="InterPro"/>
</dbReference>
<dbReference type="Proteomes" id="UP000035553">
    <property type="component" value="Unassembled WGS sequence"/>
</dbReference>
<dbReference type="SUPFAM" id="SSF52218">
    <property type="entry name" value="Flavoproteins"/>
    <property type="match status" value="1"/>
</dbReference>
<evidence type="ECO:0000256" key="1">
    <source>
        <dbReference type="ARBA" id="ARBA00001917"/>
    </source>
</evidence>
<dbReference type="InterPro" id="IPR050619">
    <property type="entry name" value="Flavodoxin"/>
</dbReference>
<evidence type="ECO:0000256" key="4">
    <source>
        <dbReference type="ARBA" id="ARBA00022448"/>
    </source>
</evidence>
<evidence type="ECO:0000256" key="5">
    <source>
        <dbReference type="ARBA" id="ARBA00022630"/>
    </source>
</evidence>
<comment type="similarity">
    <text evidence="3">Belongs to the flavodoxin family.</text>
</comment>
<organism evidence="9 10">
    <name type="scientific">Sporolactobacillus inulinus CASD</name>
    <dbReference type="NCBI Taxonomy" id="1069536"/>
    <lineage>
        <taxon>Bacteria</taxon>
        <taxon>Bacillati</taxon>
        <taxon>Bacillota</taxon>
        <taxon>Bacilli</taxon>
        <taxon>Bacillales</taxon>
        <taxon>Sporolactobacillaceae</taxon>
        <taxon>Sporolactobacillus</taxon>
    </lineage>
</organism>
<dbReference type="STRING" id="1069536.SINU_09850"/>
<comment type="function">
    <text evidence="2">Low-potential electron donor to a number of redox enzymes.</text>
</comment>
<keyword evidence="10" id="KW-1185">Reference proteome</keyword>
<dbReference type="GO" id="GO:0010181">
    <property type="term" value="F:FMN binding"/>
    <property type="evidence" value="ECO:0007669"/>
    <property type="project" value="InterPro"/>
</dbReference>
<evidence type="ECO:0000256" key="3">
    <source>
        <dbReference type="ARBA" id="ARBA00005267"/>
    </source>
</evidence>
<dbReference type="RefSeq" id="WP_010027748.1">
    <property type="nucleotide sequence ID" value="NZ_AFVQ02000127.1"/>
</dbReference>
<dbReference type="InterPro" id="IPR029039">
    <property type="entry name" value="Flavoprotein-like_sf"/>
</dbReference>
<feature type="domain" description="Flavodoxin-like" evidence="8">
    <location>
        <begin position="4"/>
        <end position="143"/>
    </location>
</feature>
<dbReference type="PROSITE" id="PS50902">
    <property type="entry name" value="FLAVODOXIN_LIKE"/>
    <property type="match status" value="1"/>
</dbReference>
<protein>
    <submittedName>
        <fullName evidence="9">Flavodoxin</fullName>
    </submittedName>
</protein>
<dbReference type="NCBIfam" id="NF005216">
    <property type="entry name" value="PRK06703.1"/>
    <property type="match status" value="1"/>
</dbReference>
<dbReference type="OrthoDB" id="9790745at2"/>
<dbReference type="InterPro" id="IPR001226">
    <property type="entry name" value="Flavodoxin_CS"/>
</dbReference>
<dbReference type="NCBIfam" id="NF005246">
    <property type="entry name" value="PRK06756.1"/>
    <property type="match status" value="1"/>
</dbReference>
<name>A0A0U1QMR9_9BACL</name>
<dbReference type="PANTHER" id="PTHR42809:SF1">
    <property type="entry name" value="FLAVODOXIN 1"/>
    <property type="match status" value="1"/>
</dbReference>
<keyword evidence="6" id="KW-0288">FMN</keyword>
<keyword evidence="4" id="KW-0813">Transport</keyword>
<dbReference type="PROSITE" id="PS00201">
    <property type="entry name" value="FLAVODOXIN"/>
    <property type="match status" value="1"/>
</dbReference>